<evidence type="ECO:0000259" key="1">
    <source>
        <dbReference type="Pfam" id="PF12680"/>
    </source>
</evidence>
<dbReference type="KEGG" id="mee:DA075_27260"/>
<proteinExistence type="predicted"/>
<accession>A0A2R4WRE1</accession>
<dbReference type="RefSeq" id="WP_099955893.1">
    <property type="nucleotide sequence ID" value="NZ_CP028843.1"/>
</dbReference>
<reference evidence="2 3" key="1">
    <citation type="submission" date="2018-04" db="EMBL/GenBank/DDBJ databases">
        <title>Methylobacterium sp. PR1016A genome.</title>
        <authorList>
            <person name="Park W."/>
        </authorList>
    </citation>
    <scope>NUCLEOTIDE SEQUENCE [LARGE SCALE GENOMIC DNA]</scope>
    <source>
        <strain evidence="2 3">PR1016A</strain>
    </source>
</reference>
<dbReference type="InterPro" id="IPR032710">
    <property type="entry name" value="NTF2-like_dom_sf"/>
</dbReference>
<dbReference type="Gene3D" id="3.10.450.50">
    <property type="match status" value="1"/>
</dbReference>
<dbReference type="SUPFAM" id="SSF54427">
    <property type="entry name" value="NTF2-like"/>
    <property type="match status" value="1"/>
</dbReference>
<name>A0A2R4WRE1_9HYPH</name>
<sequence length="139" mass="15815">MSADTAIRHIHEQWHETVTRRDIDGLMALYAEDAVFESPLVRVARPEGGTGILEGRTAIRVFFEDGFRSPENGLGRWYRTNVVLSEGRQLAWEYPRETPDGDQIDLVEMIDLSANGLIAHHRVYWGWVGVGTLSRLLPR</sequence>
<dbReference type="EMBL" id="CP028843">
    <property type="protein sequence ID" value="AWB24121.1"/>
    <property type="molecule type" value="Genomic_DNA"/>
</dbReference>
<evidence type="ECO:0000313" key="3">
    <source>
        <dbReference type="Proteomes" id="UP000244755"/>
    </source>
</evidence>
<organism evidence="2 3">
    <name type="scientific">Methylobacterium currus</name>
    <dbReference type="NCBI Taxonomy" id="2051553"/>
    <lineage>
        <taxon>Bacteria</taxon>
        <taxon>Pseudomonadati</taxon>
        <taxon>Pseudomonadota</taxon>
        <taxon>Alphaproteobacteria</taxon>
        <taxon>Hyphomicrobiales</taxon>
        <taxon>Methylobacteriaceae</taxon>
        <taxon>Methylobacterium</taxon>
    </lineage>
</organism>
<dbReference type="AlphaFoldDB" id="A0A2R4WRE1"/>
<evidence type="ECO:0000313" key="2">
    <source>
        <dbReference type="EMBL" id="AWB24121.1"/>
    </source>
</evidence>
<keyword evidence="3" id="KW-1185">Reference proteome</keyword>
<protein>
    <submittedName>
        <fullName evidence="2">Polyketide cyclase</fullName>
    </submittedName>
</protein>
<dbReference type="OrthoDB" id="7375782at2"/>
<gene>
    <name evidence="2" type="ORF">DA075_27260</name>
</gene>
<dbReference type="InterPro" id="IPR037401">
    <property type="entry name" value="SnoaL-like"/>
</dbReference>
<dbReference type="Proteomes" id="UP000244755">
    <property type="component" value="Chromosome 1"/>
</dbReference>
<feature type="domain" description="SnoaL-like" evidence="1">
    <location>
        <begin position="12"/>
        <end position="121"/>
    </location>
</feature>
<dbReference type="Pfam" id="PF12680">
    <property type="entry name" value="SnoaL_2"/>
    <property type="match status" value="1"/>
</dbReference>